<name>A0A9X3E9P8_9LACO</name>
<gene>
    <name evidence="1" type="ORF">D0502_08430</name>
</gene>
<reference evidence="1" key="1">
    <citation type="submission" date="2018-08" db="EMBL/GenBank/DDBJ databases">
        <title>Draft genome sequences of Leuconostoc spp. and Weissella spp. with biocontrol potential.</title>
        <authorList>
            <person name="Lo R."/>
            <person name="Ho V.T.T."/>
            <person name="Turner M.S."/>
        </authorList>
    </citation>
    <scope>NUCLEOTIDE SEQUENCE</scope>
    <source>
        <strain evidence="1">156</strain>
    </source>
</reference>
<comment type="caution">
    <text evidence="1">The sequence shown here is derived from an EMBL/GenBank/DDBJ whole genome shotgun (WGS) entry which is preliminary data.</text>
</comment>
<dbReference type="Proteomes" id="UP001080333">
    <property type="component" value="Unassembled WGS sequence"/>
</dbReference>
<organism evidence="1 2">
    <name type="scientific">Leuconostoc falkenbergense</name>
    <dbReference type="NCBI Taxonomy" id="2766470"/>
    <lineage>
        <taxon>Bacteria</taxon>
        <taxon>Bacillati</taxon>
        <taxon>Bacillota</taxon>
        <taxon>Bacilli</taxon>
        <taxon>Lactobacillales</taxon>
        <taxon>Lactobacillaceae</taxon>
        <taxon>Leuconostoc</taxon>
    </lineage>
</organism>
<sequence length="85" mass="9696">MDLGKVKVKPKDIVPDIKFYGETNFDTEQLKNVEDVKAIAFEAIARLWDVAIDTKGRHELSIKDMYEAADTAINDIKEYLSDYGK</sequence>
<dbReference type="RefSeq" id="WP_267287262.1">
    <property type="nucleotide sequence ID" value="NZ_QVOQ01000019.1"/>
</dbReference>
<proteinExistence type="predicted"/>
<dbReference type="AlphaFoldDB" id="A0A9X3E9P8"/>
<accession>A0A9X3E9P8</accession>
<evidence type="ECO:0000313" key="2">
    <source>
        <dbReference type="Proteomes" id="UP001080333"/>
    </source>
</evidence>
<dbReference type="EMBL" id="QVOQ01000019">
    <property type="protein sequence ID" value="MCX7579403.1"/>
    <property type="molecule type" value="Genomic_DNA"/>
</dbReference>
<protein>
    <submittedName>
        <fullName evidence="1">Uncharacterized protein</fullName>
    </submittedName>
</protein>
<evidence type="ECO:0000313" key="1">
    <source>
        <dbReference type="EMBL" id="MCX7579403.1"/>
    </source>
</evidence>